<reference evidence="4 5" key="1">
    <citation type="journal article" date="2018" name="J. Invertebr. Pathol.">
        <title>New genotyping method for the causative agent of crayfish plague (Aphanomyces astaci) based on whole genome data.</title>
        <authorList>
            <person name="Minardi D."/>
            <person name="Studholme D.J."/>
            <person name="van der Giezen M."/>
            <person name="Pretto T."/>
            <person name="Oidtmann B."/>
        </authorList>
    </citation>
    <scope>NUCLEOTIDE SEQUENCE [LARGE SCALE GENOMIC DNA]</scope>
    <source>
        <strain evidence="4 5">KB13</strain>
    </source>
</reference>
<accession>A0A9X8E6N5</accession>
<dbReference type="Pfam" id="PF14223">
    <property type="entry name" value="Retrotran_gag_2"/>
    <property type="match status" value="1"/>
</dbReference>
<dbReference type="Proteomes" id="UP000275652">
    <property type="component" value="Unassembled WGS sequence"/>
</dbReference>
<proteinExistence type="predicted"/>
<evidence type="ECO:0000259" key="3">
    <source>
        <dbReference type="PROSITE" id="PS50158"/>
    </source>
</evidence>
<feature type="non-terminal residue" evidence="4">
    <location>
        <position position="461"/>
    </location>
</feature>
<protein>
    <recommendedName>
        <fullName evidence="3">CCHC-type domain-containing protein</fullName>
    </recommendedName>
</protein>
<feature type="region of interest" description="Disordered" evidence="2">
    <location>
        <begin position="239"/>
        <end position="282"/>
    </location>
</feature>
<dbReference type="InterPro" id="IPR054722">
    <property type="entry name" value="PolX-like_BBD"/>
</dbReference>
<keyword evidence="1" id="KW-0862">Zinc</keyword>
<evidence type="ECO:0000313" key="4">
    <source>
        <dbReference type="EMBL" id="RLO10590.1"/>
    </source>
</evidence>
<dbReference type="PROSITE" id="PS50158">
    <property type="entry name" value="ZF_CCHC"/>
    <property type="match status" value="1"/>
</dbReference>
<keyword evidence="1" id="KW-0863">Zinc-finger</keyword>
<name>A0A9X8E6N5_APHAT</name>
<dbReference type="EMBL" id="QUTI01017695">
    <property type="protein sequence ID" value="RLO10590.1"/>
    <property type="molecule type" value="Genomic_DNA"/>
</dbReference>
<dbReference type="AlphaFoldDB" id="A0A9X8E6N5"/>
<dbReference type="SUPFAM" id="SSF57756">
    <property type="entry name" value="Retrovirus zinc finger-like domains"/>
    <property type="match status" value="1"/>
</dbReference>
<keyword evidence="1" id="KW-0479">Metal-binding</keyword>
<evidence type="ECO:0000256" key="2">
    <source>
        <dbReference type="SAM" id="MobiDB-lite"/>
    </source>
</evidence>
<dbReference type="GO" id="GO:0003676">
    <property type="term" value="F:nucleic acid binding"/>
    <property type="evidence" value="ECO:0007669"/>
    <property type="project" value="InterPro"/>
</dbReference>
<organism evidence="4 5">
    <name type="scientific">Aphanomyces astaci</name>
    <name type="common">Crayfish plague agent</name>
    <dbReference type="NCBI Taxonomy" id="112090"/>
    <lineage>
        <taxon>Eukaryota</taxon>
        <taxon>Sar</taxon>
        <taxon>Stramenopiles</taxon>
        <taxon>Oomycota</taxon>
        <taxon>Saprolegniomycetes</taxon>
        <taxon>Saprolegniales</taxon>
        <taxon>Verrucalvaceae</taxon>
        <taxon>Aphanomyces</taxon>
    </lineage>
</organism>
<comment type="caution">
    <text evidence="4">The sequence shown here is derived from an EMBL/GenBank/DDBJ whole genome shotgun (WGS) entry which is preliminary data.</text>
</comment>
<dbReference type="Gene3D" id="4.10.60.10">
    <property type="entry name" value="Zinc finger, CCHC-type"/>
    <property type="match status" value="1"/>
</dbReference>
<feature type="domain" description="CCHC-type" evidence="3">
    <location>
        <begin position="210"/>
        <end position="225"/>
    </location>
</feature>
<sequence>MTHLNSSGSNYREWSNSVTEKLNQKRLGKYLKDPLESDRSTYAHGFAEEDDLVARSYIKLTIHKDQLKYVSKTQTTYDTWQALKDIHEGASATVLIILMTEISNLRWTSDIAFDDFTDKYCELVRKLETAGDLIPESAYATKLLVLMPEQFHNTVLHINRNHSTQLKYKTLSGVITELRADHELQLSRAAAGQPPRTNDVAFQATAENTCFYCTKPGHIERQCRRKIGDMERGMYRKNINENGRQQQNPPPNGFPRGGRIQNQREGRAGRGGRGGGNNRQDHANNAAEDILNEGGSDEEIGSEVKIDMLNFNEDTNHDGEEQMTIIDSGASSHMTGYYNILFDIEECQRQVRLANHQRIDMDKMGKFKNPNGLMCVFTNVLYVPTLRHTLVFVPALTSKERLTVQFKGKTCSIKVGDRVSAEAKLNDRRMYQLTGKIEAAPDDIACLATDGATWHQRLGHP</sequence>
<dbReference type="InterPro" id="IPR001878">
    <property type="entry name" value="Znf_CCHC"/>
</dbReference>
<dbReference type="SMART" id="SM00343">
    <property type="entry name" value="ZnF_C2HC"/>
    <property type="match status" value="1"/>
</dbReference>
<evidence type="ECO:0000313" key="5">
    <source>
        <dbReference type="Proteomes" id="UP000275652"/>
    </source>
</evidence>
<dbReference type="Pfam" id="PF22936">
    <property type="entry name" value="Pol_BBD"/>
    <property type="match status" value="1"/>
</dbReference>
<evidence type="ECO:0000256" key="1">
    <source>
        <dbReference type="PROSITE-ProRule" id="PRU00047"/>
    </source>
</evidence>
<gene>
    <name evidence="4" type="ORF">DYB28_009017</name>
</gene>
<dbReference type="InterPro" id="IPR036875">
    <property type="entry name" value="Znf_CCHC_sf"/>
</dbReference>
<dbReference type="GO" id="GO:0008270">
    <property type="term" value="F:zinc ion binding"/>
    <property type="evidence" value="ECO:0007669"/>
    <property type="project" value="UniProtKB-KW"/>
</dbReference>